<evidence type="ECO:0000313" key="8">
    <source>
        <dbReference type="EMBL" id="OKH40848.1"/>
    </source>
</evidence>
<dbReference type="SUPFAM" id="SSF52540">
    <property type="entry name" value="P-loop containing nucleoside triphosphate hydrolases"/>
    <property type="match status" value="1"/>
</dbReference>
<comment type="subcellular location">
    <subcellularLocation>
        <location evidence="1">Membrane</location>
    </subcellularLocation>
</comment>
<feature type="coiled-coil region" evidence="6">
    <location>
        <begin position="37"/>
        <end position="64"/>
    </location>
</feature>
<name>A0A1U7ITS6_9CYAN</name>
<dbReference type="CDD" id="cd00882">
    <property type="entry name" value="Ras_like_GTPase"/>
    <property type="match status" value="1"/>
</dbReference>
<dbReference type="InterPro" id="IPR027094">
    <property type="entry name" value="Mitofusin_fam"/>
</dbReference>
<evidence type="ECO:0000256" key="5">
    <source>
        <dbReference type="ARBA" id="ARBA00023136"/>
    </source>
</evidence>
<feature type="coiled-coil region" evidence="6">
    <location>
        <begin position="467"/>
        <end position="494"/>
    </location>
</feature>
<evidence type="ECO:0000256" key="2">
    <source>
        <dbReference type="ARBA" id="ARBA00022741"/>
    </source>
</evidence>
<sequence length="792" mass="89933">MVAEVKKPNIQSLQTNAIDLLGQVGSLLHRVSTALSSDTASEKYAKFQREVADATRNVSDLELRMAIVAPMKAGKSTIINAIVGQELLPSRNAAMTTLPTEIIFDPQLAEPVLVLTQQIQDIFRDTFTALQRKITELGLDRVQERMAQYPHLAKLPEKIQGMTGIAIDSKISGRLPIINSLRALNDIIRLCSVLDPLSDPLQSLIDVPRIYSPFYRSGITDRADIAGKLVIVDTPGPNEAGENLKLVNVVAEQLQASSVILIVLNFTELNTKAEDEIKKDVARVIELRGKDNLYVLVNKVDQRKEGDMTPEQVRQFVAAEFGIGDGEQSDRVFEISARWAFSAANFLGEVQQRPGVDVAQLRTARSLAQDVFPLDWEEELQETTVNQLQKKAEKLWNKSGFDLFLTNAVNALMTEAAPRCITSSLKIAKGRLLELLEDTQLRSRAINEDGEKLRLEVAALDEDIHSIENCRNSLQEIEQIKIDLQEKLNKILENLQQEGKLSVETYLLQEDPHVADFVAKGGTTGKVFANWIAQQKQEVATESKRLSSMEFTTLRDAEEFAGLAVAYAKRRVDLLLEKVQENSVQVIDEARQKMMNFLDEQTKPIIDRARERLNENFHLNLSLPNLRFQSDYYIDLNKPLVIRHTRKIDQGYSEVVRTKRSFLHFLWLVPFEVTEKVRRPHKTENFYTVSLQGIIYEINKLIDQRINDIKNGISQYLDEDFQQRIDDFFNDLDTYLNNYRNSLKQAQVDQQLSIEAKTKLTEALNSLVPEVKEQVKKADAYLNYMEELVPKK</sequence>
<dbReference type="PANTHER" id="PTHR10465">
    <property type="entry name" value="TRANSMEMBRANE GTPASE FZO1"/>
    <property type="match status" value="1"/>
</dbReference>
<dbReference type="Pfam" id="PF00350">
    <property type="entry name" value="Dynamin_N"/>
    <property type="match status" value="1"/>
</dbReference>
<evidence type="ECO:0000256" key="3">
    <source>
        <dbReference type="ARBA" id="ARBA00022801"/>
    </source>
</evidence>
<dbReference type="STRING" id="454136.NIES2119_00605"/>
<keyword evidence="3" id="KW-0378">Hydrolase</keyword>
<evidence type="ECO:0000259" key="7">
    <source>
        <dbReference type="Pfam" id="PF00350"/>
    </source>
</evidence>
<organism evidence="8 9">
    <name type="scientific">[Phormidium ambiguum] IAM M-71</name>
    <dbReference type="NCBI Taxonomy" id="454136"/>
    <lineage>
        <taxon>Bacteria</taxon>
        <taxon>Bacillati</taxon>
        <taxon>Cyanobacteriota</taxon>
        <taxon>Cyanophyceae</taxon>
        <taxon>Oscillatoriophycideae</taxon>
        <taxon>Aerosakkonematales</taxon>
        <taxon>Aerosakkonemataceae</taxon>
        <taxon>Floridanema</taxon>
    </lineage>
</organism>
<keyword evidence="2" id="KW-0547">Nucleotide-binding</keyword>
<dbReference type="Proteomes" id="UP000185860">
    <property type="component" value="Unassembled WGS sequence"/>
</dbReference>
<dbReference type="GO" id="GO:0005525">
    <property type="term" value="F:GTP binding"/>
    <property type="evidence" value="ECO:0007669"/>
    <property type="project" value="UniProtKB-KW"/>
</dbReference>
<protein>
    <submittedName>
        <fullName evidence="8">Dynamin family protein</fullName>
    </submittedName>
</protein>
<gene>
    <name evidence="8" type="ORF">NIES2119_00605</name>
</gene>
<keyword evidence="5" id="KW-0472">Membrane</keyword>
<dbReference type="GO" id="GO:0016020">
    <property type="term" value="C:membrane"/>
    <property type="evidence" value="ECO:0007669"/>
    <property type="project" value="UniProtKB-SubCell"/>
</dbReference>
<dbReference type="RefSeq" id="WP_073591522.1">
    <property type="nucleotide sequence ID" value="NZ_MRCE01000001.1"/>
</dbReference>
<dbReference type="EMBL" id="MRCE01000001">
    <property type="protein sequence ID" value="OKH40848.1"/>
    <property type="molecule type" value="Genomic_DNA"/>
</dbReference>
<dbReference type="OrthoDB" id="6565187at2"/>
<evidence type="ECO:0000313" key="9">
    <source>
        <dbReference type="Proteomes" id="UP000185860"/>
    </source>
</evidence>
<evidence type="ECO:0000256" key="1">
    <source>
        <dbReference type="ARBA" id="ARBA00004370"/>
    </source>
</evidence>
<evidence type="ECO:0000256" key="6">
    <source>
        <dbReference type="SAM" id="Coils"/>
    </source>
</evidence>
<dbReference type="PANTHER" id="PTHR10465:SF0">
    <property type="entry name" value="SARCALUMENIN"/>
    <property type="match status" value="1"/>
</dbReference>
<accession>A0A1U7ITS6</accession>
<dbReference type="GO" id="GO:0008053">
    <property type="term" value="P:mitochondrial fusion"/>
    <property type="evidence" value="ECO:0007669"/>
    <property type="project" value="TreeGrafter"/>
</dbReference>
<dbReference type="Gene3D" id="3.40.50.300">
    <property type="entry name" value="P-loop containing nucleotide triphosphate hydrolases"/>
    <property type="match status" value="1"/>
</dbReference>
<keyword evidence="6" id="KW-0175">Coiled coil</keyword>
<comment type="caution">
    <text evidence="8">The sequence shown here is derived from an EMBL/GenBank/DDBJ whole genome shotgun (WGS) entry which is preliminary data.</text>
</comment>
<keyword evidence="4" id="KW-0342">GTP-binding</keyword>
<dbReference type="AlphaFoldDB" id="A0A1U7ITS6"/>
<dbReference type="InterPro" id="IPR045063">
    <property type="entry name" value="Dynamin_N"/>
</dbReference>
<feature type="domain" description="Dynamin N-terminal" evidence="7">
    <location>
        <begin position="66"/>
        <end position="277"/>
    </location>
</feature>
<dbReference type="InterPro" id="IPR027417">
    <property type="entry name" value="P-loop_NTPase"/>
</dbReference>
<evidence type="ECO:0000256" key="4">
    <source>
        <dbReference type="ARBA" id="ARBA00023134"/>
    </source>
</evidence>
<reference evidence="8 9" key="1">
    <citation type="submission" date="2016-11" db="EMBL/GenBank/DDBJ databases">
        <title>Draft Genome Sequences of Nine Cyanobacterial Strains from Diverse Habitats.</title>
        <authorList>
            <person name="Zhu T."/>
            <person name="Hou S."/>
            <person name="Lu X."/>
            <person name="Hess W.R."/>
        </authorList>
    </citation>
    <scope>NUCLEOTIDE SEQUENCE [LARGE SCALE GENOMIC DNA]</scope>
    <source>
        <strain evidence="8 9">IAM M-71</strain>
    </source>
</reference>
<proteinExistence type="predicted"/>
<dbReference type="GO" id="GO:0003924">
    <property type="term" value="F:GTPase activity"/>
    <property type="evidence" value="ECO:0007669"/>
    <property type="project" value="InterPro"/>
</dbReference>